<dbReference type="AlphaFoldDB" id="A0A1F5N9Q6"/>
<dbReference type="InterPro" id="IPR000305">
    <property type="entry name" value="GIY-YIG_endonuc"/>
</dbReference>
<dbReference type="PANTHER" id="PTHR34477">
    <property type="entry name" value="UPF0213 PROTEIN YHBQ"/>
    <property type="match status" value="1"/>
</dbReference>
<accession>A0A1F5N9Q6</accession>
<dbReference type="Proteomes" id="UP000177610">
    <property type="component" value="Unassembled WGS sequence"/>
</dbReference>
<dbReference type="CDD" id="cd10449">
    <property type="entry name" value="GIY-YIG_SLX1_like"/>
    <property type="match status" value="1"/>
</dbReference>
<feature type="domain" description="GIY-YIG" evidence="2">
    <location>
        <begin position="1"/>
        <end position="76"/>
    </location>
</feature>
<dbReference type="PANTHER" id="PTHR34477:SF5">
    <property type="entry name" value="BSL5627 PROTEIN"/>
    <property type="match status" value="1"/>
</dbReference>
<dbReference type="PROSITE" id="PS50164">
    <property type="entry name" value="GIY_YIG"/>
    <property type="match status" value="1"/>
</dbReference>
<evidence type="ECO:0000259" key="2">
    <source>
        <dbReference type="PROSITE" id="PS50164"/>
    </source>
</evidence>
<dbReference type="Gene3D" id="3.40.1440.10">
    <property type="entry name" value="GIY-YIG endonuclease"/>
    <property type="match status" value="1"/>
</dbReference>
<evidence type="ECO:0000256" key="1">
    <source>
        <dbReference type="ARBA" id="ARBA00007435"/>
    </source>
</evidence>
<name>A0A1F5N9Q6_9BACT</name>
<organism evidence="3 4">
    <name type="scientific">Candidatus Doudnabacteria bacterium RIFCSPHIGHO2_01_FULL_41_86</name>
    <dbReference type="NCBI Taxonomy" id="1817821"/>
    <lineage>
        <taxon>Bacteria</taxon>
        <taxon>Candidatus Doudnaibacteriota</taxon>
    </lineage>
</organism>
<dbReference type="EMBL" id="MFEH01000001">
    <property type="protein sequence ID" value="OGE74397.1"/>
    <property type="molecule type" value="Genomic_DNA"/>
</dbReference>
<protein>
    <recommendedName>
        <fullName evidence="2">GIY-YIG domain-containing protein</fullName>
    </recommendedName>
</protein>
<evidence type="ECO:0000313" key="4">
    <source>
        <dbReference type="Proteomes" id="UP000177610"/>
    </source>
</evidence>
<comment type="caution">
    <text evidence="3">The sequence shown here is derived from an EMBL/GenBank/DDBJ whole genome shotgun (WGS) entry which is preliminary data.</text>
</comment>
<dbReference type="Pfam" id="PF01541">
    <property type="entry name" value="GIY-YIG"/>
    <property type="match status" value="1"/>
</dbReference>
<dbReference type="SUPFAM" id="SSF82771">
    <property type="entry name" value="GIY-YIG endonuclease"/>
    <property type="match status" value="1"/>
</dbReference>
<sequence length="79" mass="9489">MFYYTYVLKSLKDLKLYIGWTVDLQERVDKHNKGLVEATKARIPFELVYYEACLSKENAIKREKYFKTGFGRRFLKGRI</sequence>
<dbReference type="STRING" id="1817821.A2717_02570"/>
<comment type="similarity">
    <text evidence="1">Belongs to the UPF0213 family.</text>
</comment>
<evidence type="ECO:0000313" key="3">
    <source>
        <dbReference type="EMBL" id="OGE74397.1"/>
    </source>
</evidence>
<reference evidence="3 4" key="1">
    <citation type="journal article" date="2016" name="Nat. Commun.">
        <title>Thousands of microbial genomes shed light on interconnected biogeochemical processes in an aquifer system.</title>
        <authorList>
            <person name="Anantharaman K."/>
            <person name="Brown C.T."/>
            <person name="Hug L.A."/>
            <person name="Sharon I."/>
            <person name="Castelle C.J."/>
            <person name="Probst A.J."/>
            <person name="Thomas B.C."/>
            <person name="Singh A."/>
            <person name="Wilkins M.J."/>
            <person name="Karaoz U."/>
            <person name="Brodie E.L."/>
            <person name="Williams K.H."/>
            <person name="Hubbard S.S."/>
            <person name="Banfield J.F."/>
        </authorList>
    </citation>
    <scope>NUCLEOTIDE SEQUENCE [LARGE SCALE GENOMIC DNA]</scope>
</reference>
<dbReference type="InterPro" id="IPR050190">
    <property type="entry name" value="UPF0213_domain"/>
</dbReference>
<proteinExistence type="inferred from homology"/>
<gene>
    <name evidence="3" type="ORF">A2717_02570</name>
</gene>
<dbReference type="InterPro" id="IPR035901">
    <property type="entry name" value="GIY-YIG_endonuc_sf"/>
</dbReference>